<name>A0ABQ2FK05_9DEIO</name>
<feature type="binding site" evidence="7">
    <location>
        <position position="173"/>
    </location>
    <ligand>
        <name>Zn(2+)</name>
        <dbReference type="ChEBI" id="CHEBI:29105"/>
        <label>2</label>
    </ligand>
</feature>
<proteinExistence type="inferred from homology"/>
<evidence type="ECO:0000256" key="5">
    <source>
        <dbReference type="ARBA" id="ARBA00023079"/>
    </source>
</evidence>
<dbReference type="InterPro" id="IPR017484">
    <property type="entry name" value="Kynurenine_formamidase_bac"/>
</dbReference>
<comment type="caution">
    <text evidence="8">The sequence shown here is derived from an EMBL/GenBank/DDBJ whole genome shotgun (WGS) entry which is preliminary data.</text>
</comment>
<comment type="function">
    <text evidence="1 7">Catalyzes the hydrolysis of N-formyl-L-kynurenine to L-kynurenine, the second step in the kynurenine pathway of tryptophan degradation.</text>
</comment>
<dbReference type="PANTHER" id="PTHR31118:SF32">
    <property type="entry name" value="KYNURENINE FORMAMIDASE"/>
    <property type="match status" value="1"/>
</dbReference>
<comment type="pathway">
    <text evidence="7">Amino-acid degradation; L-tryptophan degradation via kynurenine pathway; L-kynurenine from L-tryptophan: step 2/2.</text>
</comment>
<reference evidence="9" key="1">
    <citation type="journal article" date="2019" name="Int. J. Syst. Evol. Microbiol.">
        <title>The Global Catalogue of Microorganisms (GCM) 10K type strain sequencing project: providing services to taxonomists for standard genome sequencing and annotation.</title>
        <authorList>
            <consortium name="The Broad Institute Genomics Platform"/>
            <consortium name="The Broad Institute Genome Sequencing Center for Infectious Disease"/>
            <person name="Wu L."/>
            <person name="Ma J."/>
        </authorList>
    </citation>
    <scope>NUCLEOTIDE SEQUENCE [LARGE SCALE GENOMIC DNA]</scope>
    <source>
        <strain evidence="9">JCM 19173</strain>
    </source>
</reference>
<dbReference type="InterPro" id="IPR007325">
    <property type="entry name" value="KFase/CYL"/>
</dbReference>
<dbReference type="EC" id="3.5.1.9" evidence="7"/>
<evidence type="ECO:0000256" key="6">
    <source>
        <dbReference type="ARBA" id="ARBA00048496"/>
    </source>
</evidence>
<feature type="binding site" evidence="7">
    <location>
        <position position="49"/>
    </location>
    <ligand>
        <name>Zn(2+)</name>
        <dbReference type="ChEBI" id="CHEBI:29105"/>
        <label>1</label>
    </ligand>
</feature>
<comment type="similarity">
    <text evidence="7">Belongs to the Cyclase 1 superfamily. KynB family.</text>
</comment>
<keyword evidence="5 7" id="KW-0823">Tryptophan catabolism</keyword>
<evidence type="ECO:0000256" key="4">
    <source>
        <dbReference type="ARBA" id="ARBA00022833"/>
    </source>
</evidence>
<dbReference type="HAMAP" id="MF_01969">
    <property type="entry name" value="KynB"/>
    <property type="match status" value="1"/>
</dbReference>
<keyword evidence="9" id="KW-1185">Reference proteome</keyword>
<dbReference type="Pfam" id="PF04199">
    <property type="entry name" value="Cyclase"/>
    <property type="match status" value="1"/>
</dbReference>
<evidence type="ECO:0000256" key="3">
    <source>
        <dbReference type="ARBA" id="ARBA00022801"/>
    </source>
</evidence>
<evidence type="ECO:0000256" key="7">
    <source>
        <dbReference type="HAMAP-Rule" id="MF_01969"/>
    </source>
</evidence>
<sequence>MLTFPHDISRLLTPGHPNWPGDAPFRVNPGARIAAGDSVNTGELCTSTHTGTHVDAPWHYDDAGVKLQDVPLAVYMGRCRVLGVTARDGAVPADALADLPDTLPPRLLLRTGQPAHWAAFPQDFPALSPEFVRAAAQRGVRLLGTDCPSVDALTSKDLPGHAACRDAHVFILESLNLAGVPDGEYDLMCLPLPLAEVDGAPARAVLLPAGTLPKAGPAASW</sequence>
<dbReference type="RefSeq" id="WP_189069390.1">
    <property type="nucleotide sequence ID" value="NZ_BMPE01000007.1"/>
</dbReference>
<evidence type="ECO:0000256" key="2">
    <source>
        <dbReference type="ARBA" id="ARBA00022723"/>
    </source>
</evidence>
<comment type="subunit">
    <text evidence="7">Homodimer.</text>
</comment>
<evidence type="ECO:0000256" key="1">
    <source>
        <dbReference type="ARBA" id="ARBA00002204"/>
    </source>
</evidence>
<gene>
    <name evidence="7 8" type="primary">kynB</name>
    <name evidence="8" type="ORF">GCM10010844_25450</name>
</gene>
<feature type="binding site" evidence="7">
    <location>
        <position position="55"/>
    </location>
    <ligand>
        <name>Zn(2+)</name>
        <dbReference type="ChEBI" id="CHEBI:29105"/>
        <label>1</label>
    </ligand>
</feature>
<keyword evidence="2 7" id="KW-0479">Metal-binding</keyword>
<dbReference type="Proteomes" id="UP000604341">
    <property type="component" value="Unassembled WGS sequence"/>
</dbReference>
<feature type="binding site" evidence="7">
    <location>
        <position position="173"/>
    </location>
    <ligand>
        <name>Zn(2+)</name>
        <dbReference type="ChEBI" id="CHEBI:29105"/>
        <label>1</label>
    </ligand>
</feature>
<dbReference type="Gene3D" id="3.50.30.50">
    <property type="entry name" value="Putative cyclase"/>
    <property type="match status" value="1"/>
</dbReference>
<evidence type="ECO:0000313" key="8">
    <source>
        <dbReference type="EMBL" id="GGL05574.1"/>
    </source>
</evidence>
<feature type="binding site" evidence="7">
    <location>
        <position position="53"/>
    </location>
    <ligand>
        <name>Zn(2+)</name>
        <dbReference type="ChEBI" id="CHEBI:29105"/>
        <label>1</label>
    </ligand>
</feature>
<comment type="catalytic activity">
    <reaction evidence="6 7">
        <text>N-formyl-L-kynurenine + H2O = L-kynurenine + formate + H(+)</text>
        <dbReference type="Rhea" id="RHEA:13009"/>
        <dbReference type="ChEBI" id="CHEBI:15377"/>
        <dbReference type="ChEBI" id="CHEBI:15378"/>
        <dbReference type="ChEBI" id="CHEBI:15740"/>
        <dbReference type="ChEBI" id="CHEBI:57959"/>
        <dbReference type="ChEBI" id="CHEBI:58629"/>
        <dbReference type="EC" id="3.5.1.9"/>
    </reaction>
</comment>
<dbReference type="PANTHER" id="PTHR31118">
    <property type="entry name" value="CYCLASE-LIKE PROTEIN 2"/>
    <property type="match status" value="1"/>
</dbReference>
<dbReference type="InterPro" id="IPR037175">
    <property type="entry name" value="KFase_sf"/>
</dbReference>
<feature type="binding site" evidence="7">
    <location>
        <position position="19"/>
    </location>
    <ligand>
        <name>substrate</name>
    </ligand>
</feature>
<feature type="active site" description="Proton donor/acceptor" evidence="7">
    <location>
        <position position="59"/>
    </location>
</feature>
<organism evidence="8 9">
    <name type="scientific">Deinococcus radiotolerans</name>
    <dbReference type="NCBI Taxonomy" id="1309407"/>
    <lineage>
        <taxon>Bacteria</taxon>
        <taxon>Thermotogati</taxon>
        <taxon>Deinococcota</taxon>
        <taxon>Deinococci</taxon>
        <taxon>Deinococcales</taxon>
        <taxon>Deinococcaceae</taxon>
        <taxon>Deinococcus</taxon>
    </lineage>
</organism>
<dbReference type="SUPFAM" id="SSF102198">
    <property type="entry name" value="Putative cyclase"/>
    <property type="match status" value="1"/>
</dbReference>
<protein>
    <recommendedName>
        <fullName evidence="7">Kynurenine formamidase</fullName>
        <shortName evidence="7">KFA</shortName>
        <shortName evidence="7">KFase</shortName>
        <ecNumber evidence="7">3.5.1.9</ecNumber>
    </recommendedName>
    <alternativeName>
        <fullName evidence="7">Arylformamidase</fullName>
    </alternativeName>
    <alternativeName>
        <fullName evidence="7">N-formylkynurenine formamidase</fullName>
        <shortName evidence="7">FKF</shortName>
    </alternativeName>
</protein>
<accession>A0ABQ2FK05</accession>
<dbReference type="EMBL" id="BMPE01000007">
    <property type="protein sequence ID" value="GGL05574.1"/>
    <property type="molecule type" value="Genomic_DNA"/>
</dbReference>
<feature type="binding site" evidence="7">
    <location>
        <position position="55"/>
    </location>
    <ligand>
        <name>Zn(2+)</name>
        <dbReference type="ChEBI" id="CHEBI:29105"/>
        <label>2</label>
    </ligand>
</feature>
<keyword evidence="3 7" id="KW-0378">Hydrolase</keyword>
<keyword evidence="4 7" id="KW-0862">Zinc</keyword>
<feature type="binding site" evidence="7">
    <location>
        <position position="161"/>
    </location>
    <ligand>
        <name>Zn(2+)</name>
        <dbReference type="ChEBI" id="CHEBI:29105"/>
        <label>2</label>
    </ligand>
</feature>
<comment type="cofactor">
    <cofactor evidence="7">
        <name>Zn(2+)</name>
        <dbReference type="ChEBI" id="CHEBI:29105"/>
    </cofactor>
    <text evidence="7">Binds 2 zinc ions per subunit.</text>
</comment>
<evidence type="ECO:0000313" key="9">
    <source>
        <dbReference type="Proteomes" id="UP000604341"/>
    </source>
</evidence>